<keyword evidence="1" id="KW-0812">Transmembrane</keyword>
<evidence type="ECO:0000313" key="3">
    <source>
        <dbReference type="Proteomes" id="UP000637628"/>
    </source>
</evidence>
<comment type="caution">
    <text evidence="2">The sequence shown here is derived from an EMBL/GenBank/DDBJ whole genome shotgun (WGS) entry which is preliminary data.</text>
</comment>
<keyword evidence="1" id="KW-0472">Membrane</keyword>
<proteinExistence type="predicted"/>
<protein>
    <recommendedName>
        <fullName evidence="4">DUF4175 domain-containing protein</fullName>
    </recommendedName>
</protein>
<organism evidence="2 3">
    <name type="scientific">Paractinoplanes durhamensis</name>
    <dbReference type="NCBI Taxonomy" id="113563"/>
    <lineage>
        <taxon>Bacteria</taxon>
        <taxon>Bacillati</taxon>
        <taxon>Actinomycetota</taxon>
        <taxon>Actinomycetes</taxon>
        <taxon>Micromonosporales</taxon>
        <taxon>Micromonosporaceae</taxon>
        <taxon>Paractinoplanes</taxon>
    </lineage>
</organism>
<evidence type="ECO:0000313" key="2">
    <source>
        <dbReference type="EMBL" id="GIE07673.1"/>
    </source>
</evidence>
<feature type="transmembrane region" description="Helical" evidence="1">
    <location>
        <begin position="45"/>
        <end position="62"/>
    </location>
</feature>
<keyword evidence="1" id="KW-1133">Transmembrane helix</keyword>
<feature type="transmembrane region" description="Helical" evidence="1">
    <location>
        <begin position="74"/>
        <end position="93"/>
    </location>
</feature>
<evidence type="ECO:0000256" key="1">
    <source>
        <dbReference type="SAM" id="Phobius"/>
    </source>
</evidence>
<keyword evidence="3" id="KW-1185">Reference proteome</keyword>
<dbReference type="RefSeq" id="WP_203735507.1">
    <property type="nucleotide sequence ID" value="NZ_BAAATX010000045.1"/>
</dbReference>
<gene>
    <name evidence="2" type="ORF">Adu01nite_90230</name>
</gene>
<sequence>MVVQAVIGALVGLALIGWGVRVLVGGEAPVLKARGRAWRSVSEAAVFWFLLGAAVLVGPFIWVAGTARWLGPDAGFWLIFVPWPLAILAVAWFRPRKAADLRGQSE</sequence>
<name>A0ABQ3ZCT8_9ACTN</name>
<dbReference type="EMBL" id="BOML01000087">
    <property type="protein sequence ID" value="GIE07673.1"/>
    <property type="molecule type" value="Genomic_DNA"/>
</dbReference>
<feature type="transmembrane region" description="Helical" evidence="1">
    <location>
        <begin position="6"/>
        <end position="24"/>
    </location>
</feature>
<dbReference type="Proteomes" id="UP000637628">
    <property type="component" value="Unassembled WGS sequence"/>
</dbReference>
<accession>A0ABQ3ZCT8</accession>
<reference evidence="2 3" key="1">
    <citation type="submission" date="2021-01" db="EMBL/GenBank/DDBJ databases">
        <title>Whole genome shotgun sequence of Actinoplanes durhamensis NBRC 14914.</title>
        <authorList>
            <person name="Komaki H."/>
            <person name="Tamura T."/>
        </authorList>
    </citation>
    <scope>NUCLEOTIDE SEQUENCE [LARGE SCALE GENOMIC DNA]</scope>
    <source>
        <strain evidence="2 3">NBRC 14914</strain>
    </source>
</reference>
<evidence type="ECO:0008006" key="4">
    <source>
        <dbReference type="Google" id="ProtNLM"/>
    </source>
</evidence>